<feature type="transmembrane region" description="Helical" evidence="2">
    <location>
        <begin position="138"/>
        <end position="157"/>
    </location>
</feature>
<feature type="region of interest" description="Disordered" evidence="1">
    <location>
        <begin position="203"/>
        <end position="222"/>
    </location>
</feature>
<feature type="transmembrane region" description="Helical" evidence="2">
    <location>
        <begin position="82"/>
        <end position="100"/>
    </location>
</feature>
<feature type="transmembrane region" description="Helical" evidence="2">
    <location>
        <begin position="106"/>
        <end position="126"/>
    </location>
</feature>
<protein>
    <submittedName>
        <fullName evidence="3">Uncharacterized protein</fullName>
    </submittedName>
</protein>
<accession>A0A0B1PX42</accession>
<feature type="region of interest" description="Disordered" evidence="1">
    <location>
        <begin position="427"/>
        <end position="452"/>
    </location>
</feature>
<evidence type="ECO:0000313" key="4">
    <source>
        <dbReference type="Proteomes" id="UP000030826"/>
    </source>
</evidence>
<proteinExistence type="predicted"/>
<sequence length="452" mass="48367">MPPAGRMMREGQSVDDTGKKVDRARLLRAKAAALEQERQTLLDACSAQERPFVKALVDMPGGADATMPGGWRSVARRSLPQILAVLSILASLPLLIALRSLDPSPLGVVVAIATIVLVLLLVLSLATDLPSHWRNVSLVLESGSFYFFAGLALLFFAQRGSDAREHPSITFILAMLGVAIMLFGTGSQATGALATQGARLPPLGEPSGTTATEPSGQGGDGAPGWGPMKANAIIAGGAAVLTIVFGFGVIYYRDEIPRVFNDYGQYERILVKPCYTRAQSCVASDFTLRDGPRDFDFRSYEVTASNAEGEELFVRKSQGGFQILALPGEDLKIGRLVQVKLLRTEVEAAASDYEPSITLTMRLPDSQSRVVDGGEASSCLATLSTRSANCRVAMVRDPFDNREVRTTMDILSLNLVREAPDGALQAKMQPVPDVPSGSLNADSLQSVDLDLR</sequence>
<feature type="compositionally biased region" description="Polar residues" evidence="1">
    <location>
        <begin position="437"/>
        <end position="446"/>
    </location>
</feature>
<feature type="transmembrane region" description="Helical" evidence="2">
    <location>
        <begin position="169"/>
        <end position="194"/>
    </location>
</feature>
<comment type="caution">
    <text evidence="3">The sequence shown here is derived from an EMBL/GenBank/DDBJ whole genome shotgun (WGS) entry which is preliminary data.</text>
</comment>
<organism evidence="3 4">
    <name type="scientific">Aureimonas altamirensis</name>
    <dbReference type="NCBI Taxonomy" id="370622"/>
    <lineage>
        <taxon>Bacteria</taxon>
        <taxon>Pseudomonadati</taxon>
        <taxon>Pseudomonadota</taxon>
        <taxon>Alphaproteobacteria</taxon>
        <taxon>Hyphomicrobiales</taxon>
        <taxon>Aurantimonadaceae</taxon>
        <taxon>Aureimonas</taxon>
    </lineage>
</organism>
<evidence type="ECO:0000313" key="3">
    <source>
        <dbReference type="EMBL" id="KHJ53103.1"/>
    </source>
</evidence>
<keyword evidence="2" id="KW-0472">Membrane</keyword>
<dbReference type="Proteomes" id="UP000030826">
    <property type="component" value="Unassembled WGS sequence"/>
</dbReference>
<dbReference type="EMBL" id="JRFJ01000007">
    <property type="protein sequence ID" value="KHJ53103.1"/>
    <property type="molecule type" value="Genomic_DNA"/>
</dbReference>
<evidence type="ECO:0000256" key="2">
    <source>
        <dbReference type="SAM" id="Phobius"/>
    </source>
</evidence>
<keyword evidence="2" id="KW-0812">Transmembrane</keyword>
<reference evidence="3 4" key="1">
    <citation type="submission" date="2014-09" db="EMBL/GenBank/DDBJ databases">
        <title>Isolation and characterization of Aurantimonas altamirensis ON-56566 from clinical sample following a dog bite.</title>
        <authorList>
            <person name="Eshaghi A."/>
            <person name="Li A."/>
            <person name="Shahinas D."/>
            <person name="Bahn P."/>
            <person name="Kus J.V."/>
            <person name="Patel S.N."/>
        </authorList>
    </citation>
    <scope>NUCLEOTIDE SEQUENCE [LARGE SCALE GENOMIC DNA]</scope>
    <source>
        <strain evidence="3 4">ON-56566</strain>
    </source>
</reference>
<gene>
    <name evidence="3" type="ORF">LA66_18970</name>
</gene>
<feature type="transmembrane region" description="Helical" evidence="2">
    <location>
        <begin position="232"/>
        <end position="252"/>
    </location>
</feature>
<name>A0A0B1PX42_9HYPH</name>
<evidence type="ECO:0000256" key="1">
    <source>
        <dbReference type="SAM" id="MobiDB-lite"/>
    </source>
</evidence>
<keyword evidence="2" id="KW-1133">Transmembrane helix</keyword>
<dbReference type="AlphaFoldDB" id="A0A0B1PX42"/>